<dbReference type="GO" id="GO:0006338">
    <property type="term" value="P:chromatin remodeling"/>
    <property type="evidence" value="ECO:0007669"/>
    <property type="project" value="UniProtKB-ARBA"/>
</dbReference>
<sequence length="233" mass="26570">MLSKSFYSLIGAHSMLIGSSTQQIYHPPAPALGVEGGNHRAEYGVEEIRSWRRNPEEGGRLEYEVEWEDDGELWWEPEESFGKGGKEILNEFKERDAQLQHELAAETGKTTTPQATKKASLGDGGWRITRFSRQTIARIEKGRFRFFIAEVIALRLLRPAEAQTLRRAGAISTAPKHRRLNDGDSLGDSLERWRAEWRRSPNGMNQVLRERGLWREAAILSAQPDFKGQRSRI</sequence>
<accession>A0A5J5EN54</accession>
<dbReference type="InterPro" id="IPR000953">
    <property type="entry name" value="Chromo/chromo_shadow_dom"/>
</dbReference>
<comment type="subunit">
    <text evidence="1">Component of the NuA4 histone acetyltransferase complex.</text>
</comment>
<dbReference type="EMBL" id="VXIS01000201">
    <property type="protein sequence ID" value="KAA8897237.1"/>
    <property type="molecule type" value="Genomic_DNA"/>
</dbReference>
<organism evidence="3 4">
    <name type="scientific">Sphaerosporella brunnea</name>
    <dbReference type="NCBI Taxonomy" id="1250544"/>
    <lineage>
        <taxon>Eukaryota</taxon>
        <taxon>Fungi</taxon>
        <taxon>Dikarya</taxon>
        <taxon>Ascomycota</taxon>
        <taxon>Pezizomycotina</taxon>
        <taxon>Pezizomycetes</taxon>
        <taxon>Pezizales</taxon>
        <taxon>Pyronemataceae</taxon>
        <taxon>Sphaerosporella</taxon>
    </lineage>
</organism>
<name>A0A5J5EN54_9PEZI</name>
<dbReference type="InterPro" id="IPR016197">
    <property type="entry name" value="Chromo-like_dom_sf"/>
</dbReference>
<reference evidence="3 4" key="1">
    <citation type="submission" date="2019-09" db="EMBL/GenBank/DDBJ databases">
        <title>Draft genome of the ectomycorrhizal ascomycete Sphaerosporella brunnea.</title>
        <authorList>
            <consortium name="DOE Joint Genome Institute"/>
            <person name="Benucci G.M."/>
            <person name="Marozzi G."/>
            <person name="Antonielli L."/>
            <person name="Sanchez S."/>
            <person name="Marco P."/>
            <person name="Wang X."/>
            <person name="Falini L.B."/>
            <person name="Barry K."/>
            <person name="Haridas S."/>
            <person name="Lipzen A."/>
            <person name="Labutti K."/>
            <person name="Grigoriev I.V."/>
            <person name="Murat C."/>
            <person name="Martin F."/>
            <person name="Albertini E."/>
            <person name="Donnini D."/>
            <person name="Bonito G."/>
        </authorList>
    </citation>
    <scope>NUCLEOTIDE SEQUENCE [LARGE SCALE GENOMIC DNA]</scope>
    <source>
        <strain evidence="3 4">Sb_GMNB300</strain>
    </source>
</reference>
<dbReference type="InParanoid" id="A0A5J5EN54"/>
<evidence type="ECO:0000256" key="1">
    <source>
        <dbReference type="ARBA" id="ARBA00011353"/>
    </source>
</evidence>
<dbReference type="SUPFAM" id="SSF54160">
    <property type="entry name" value="Chromo domain-like"/>
    <property type="match status" value="1"/>
</dbReference>
<feature type="domain" description="Chromo" evidence="2">
    <location>
        <begin position="43"/>
        <end position="104"/>
    </location>
</feature>
<dbReference type="CDD" id="cd00024">
    <property type="entry name" value="CD_CSD"/>
    <property type="match status" value="1"/>
</dbReference>
<comment type="caution">
    <text evidence="3">The sequence shown here is derived from an EMBL/GenBank/DDBJ whole genome shotgun (WGS) entry which is preliminary data.</text>
</comment>
<dbReference type="AlphaFoldDB" id="A0A5J5EN54"/>
<dbReference type="Gene3D" id="2.40.50.40">
    <property type="match status" value="1"/>
</dbReference>
<dbReference type="PROSITE" id="PS50013">
    <property type="entry name" value="CHROMO_2"/>
    <property type="match status" value="1"/>
</dbReference>
<proteinExistence type="predicted"/>
<evidence type="ECO:0000313" key="4">
    <source>
        <dbReference type="Proteomes" id="UP000326924"/>
    </source>
</evidence>
<keyword evidence="4" id="KW-1185">Reference proteome</keyword>
<evidence type="ECO:0000313" key="3">
    <source>
        <dbReference type="EMBL" id="KAA8897237.1"/>
    </source>
</evidence>
<evidence type="ECO:0000259" key="2">
    <source>
        <dbReference type="PROSITE" id="PS50013"/>
    </source>
</evidence>
<dbReference type="Proteomes" id="UP000326924">
    <property type="component" value="Unassembled WGS sequence"/>
</dbReference>
<gene>
    <name evidence="3" type="ORF">FN846DRAFT_910437</name>
</gene>
<protein>
    <recommendedName>
        <fullName evidence="2">Chromo domain-containing protein</fullName>
    </recommendedName>
</protein>